<keyword evidence="4" id="KW-0547">Nucleotide-binding</keyword>
<keyword evidence="11" id="KW-1185">Reference proteome</keyword>
<reference evidence="9 11" key="1">
    <citation type="submission" date="2012-10" db="EMBL/GenBank/DDBJ databases">
        <title>Genome sequencing and transcriptome profiling of the oil producing microalga Nannochloropsis gaditana.</title>
        <authorList>
            <person name="Corteggiani Carpinelli E."/>
            <person name="Telatin A."/>
            <person name="Vitulo N."/>
            <person name="D'Angelo M."/>
            <person name="Forcato C."/>
            <person name="Vezzi A."/>
            <person name="Valle G."/>
        </authorList>
    </citation>
    <scope>NUCLEOTIDE SEQUENCE [LARGE SCALE GENOMIC DNA]</scope>
    <source>
        <strain evidence="9">3B</strain>
        <strain evidence="11">B-31</strain>
    </source>
</reference>
<dbReference type="OrthoDB" id="4100at2759"/>
<keyword evidence="3 9" id="KW-0934">Plastid</keyword>
<dbReference type="EMBL" id="KC012944">
    <property type="protein sequence ID" value="AFZ64223.1"/>
    <property type="molecule type" value="Genomic_DNA"/>
</dbReference>
<dbReference type="SMART" id="SM00382">
    <property type="entry name" value="AAA"/>
    <property type="match status" value="1"/>
</dbReference>
<name>K9ZWY0_9STRA</name>
<evidence type="ECO:0000256" key="1">
    <source>
        <dbReference type="ARBA" id="ARBA00004229"/>
    </source>
</evidence>
<dbReference type="Gene3D" id="1.10.8.60">
    <property type="match status" value="1"/>
</dbReference>
<dbReference type="AlphaFoldDB" id="K9ZWY0"/>
<dbReference type="GO" id="GO:0009507">
    <property type="term" value="C:chloroplast"/>
    <property type="evidence" value="ECO:0007669"/>
    <property type="project" value="UniProtKB-SubCell"/>
</dbReference>
<evidence type="ECO:0000256" key="3">
    <source>
        <dbReference type="ARBA" id="ARBA00022640"/>
    </source>
</evidence>
<evidence type="ECO:0000256" key="2">
    <source>
        <dbReference type="ARBA" id="ARBA00022528"/>
    </source>
</evidence>
<dbReference type="GO" id="GO:0016887">
    <property type="term" value="F:ATP hydrolysis activity"/>
    <property type="evidence" value="ECO:0007669"/>
    <property type="project" value="InterPro"/>
</dbReference>
<dbReference type="Gene3D" id="3.40.50.300">
    <property type="entry name" value="P-loop containing nucleotide triphosphate hydrolases"/>
    <property type="match status" value="1"/>
</dbReference>
<keyword evidence="5" id="KW-0067">ATP-binding</keyword>
<dbReference type="GeneID" id="14411651"/>
<dbReference type="InterPro" id="IPR041569">
    <property type="entry name" value="AAA_lid_3"/>
</dbReference>
<dbReference type="InterPro" id="IPR052381">
    <property type="entry name" value="AAA_domain_protein"/>
</dbReference>
<dbReference type="InterPro" id="IPR003959">
    <property type="entry name" value="ATPase_AAA_core"/>
</dbReference>
<evidence type="ECO:0000313" key="11">
    <source>
        <dbReference type="Proteomes" id="UP000019335"/>
    </source>
</evidence>
<protein>
    <recommendedName>
        <fullName evidence="7">Uncharacterized AAA domain-containing protein ycf46</fullName>
    </recommendedName>
</protein>
<dbReference type="SUPFAM" id="SSF52540">
    <property type="entry name" value="P-loop containing nucleoside triphosphate hydrolases"/>
    <property type="match status" value="2"/>
</dbReference>
<dbReference type="GO" id="GO:0005524">
    <property type="term" value="F:ATP binding"/>
    <property type="evidence" value="ECO:0007669"/>
    <property type="project" value="UniProtKB-KW"/>
</dbReference>
<evidence type="ECO:0000256" key="7">
    <source>
        <dbReference type="ARBA" id="ARBA00040480"/>
    </source>
</evidence>
<evidence type="ECO:0000259" key="8">
    <source>
        <dbReference type="SMART" id="SM00382"/>
    </source>
</evidence>
<dbReference type="EMBL" id="KJ410682">
    <property type="protein sequence ID" value="AHX25062.1"/>
    <property type="molecule type" value="Genomic_DNA"/>
</dbReference>
<geneLocation type="chloroplast" evidence="9"/>
<evidence type="ECO:0000256" key="6">
    <source>
        <dbReference type="ARBA" id="ARBA00038088"/>
    </source>
</evidence>
<dbReference type="PANTHER" id="PTHR42960:SF1">
    <property type="entry name" value="YCF46 PROTEIN"/>
    <property type="match status" value="1"/>
</dbReference>
<comment type="similarity">
    <text evidence="6">Belongs to the AAA ATPase family. Highly divergent.</text>
</comment>
<dbReference type="InterPro" id="IPR003593">
    <property type="entry name" value="AAA+_ATPase"/>
</dbReference>
<proteinExistence type="inferred from homology"/>
<feature type="domain" description="AAA+ ATPase" evidence="8">
    <location>
        <begin position="257"/>
        <end position="392"/>
    </location>
</feature>
<evidence type="ECO:0000256" key="4">
    <source>
        <dbReference type="ARBA" id="ARBA00022741"/>
    </source>
</evidence>
<dbReference type="PANTHER" id="PTHR42960">
    <property type="entry name" value="YCF46 PROTEIN"/>
    <property type="match status" value="1"/>
</dbReference>
<comment type="subcellular location">
    <subcellularLocation>
        <location evidence="1">Plastid</location>
        <location evidence="1">Chloroplast</location>
    </subcellularLocation>
</comment>
<accession>K9ZWY0</accession>
<evidence type="ECO:0000313" key="10">
    <source>
        <dbReference type="EMBL" id="AHX25062.1"/>
    </source>
</evidence>
<dbReference type="RefSeq" id="YP_007317096.1">
    <property type="nucleotide sequence ID" value="NC_020014.1"/>
</dbReference>
<dbReference type="CDD" id="cd19507">
    <property type="entry name" value="RecA-like_Ycf46-like"/>
    <property type="match status" value="1"/>
</dbReference>
<dbReference type="InterPro" id="IPR027417">
    <property type="entry name" value="P-loop_NTPase"/>
</dbReference>
<organism evidence="9 11">
    <name type="scientific">Nannochloropsis gaditana</name>
    <dbReference type="NCBI Taxonomy" id="72520"/>
    <lineage>
        <taxon>Eukaryota</taxon>
        <taxon>Sar</taxon>
        <taxon>Stramenopiles</taxon>
        <taxon>Ochrophyta</taxon>
        <taxon>Eustigmatophyceae</taxon>
        <taxon>Eustigmatales</taxon>
        <taxon>Monodopsidaceae</taxon>
        <taxon>Nannochloropsis</taxon>
    </lineage>
</organism>
<reference evidence="10" key="2">
    <citation type="journal article" date="2014" name="BMC Genomics">
        <title>A pangenomic analysis of the Nannochloropsis organellar genomes reveals novel genetic variations in key metabolic genes.</title>
        <authorList>
            <person name="Starkenburg S.R."/>
            <person name="Kwon K.J."/>
            <person name="Jha R.K."/>
            <person name="McKay C."/>
            <person name="Jacobs M."/>
            <person name="Chertkov O."/>
            <person name="Twary S."/>
            <person name="Rocap G."/>
            <person name="Cattolico R.A."/>
        </authorList>
    </citation>
    <scope>NUCLEOTIDE SEQUENCE</scope>
    <source>
        <strain evidence="10">CCMP526</strain>
    </source>
</reference>
<keyword evidence="2 9" id="KW-0150">Chloroplast</keyword>
<gene>
    <name evidence="9" type="primary">ycf46</name>
    <name evidence="10" type="ORF">Naga00015</name>
    <name evidence="9" type="ORF">Naga_1Chloroplast12</name>
</gene>
<dbReference type="Proteomes" id="UP000019335">
    <property type="component" value="Chloroplast"/>
</dbReference>
<dbReference type="Pfam" id="PF00004">
    <property type="entry name" value="AAA"/>
    <property type="match status" value="1"/>
</dbReference>
<sequence>MSFEEEIVLFIKSKAPFIYVISTEEERVEYALRKLMTFKLKRVVYIWDFVNGFNPKVSNETYKRNPFEALSKVRNIFLQIPSLIIFKDFYSFFPDLSISRELKSLLPILHKQPKTLVFINNQKISTSELQDKFVFIEFGLPSFSEIEKELNRLCNTLGISLKSELFNLIINSCKGLSLEKIRYLIAKSIAAKKKLDLSTVNLIIQEKKQIISRTEILEFWQPNENLDDIGGLDGLKSWLSKRKLHFSEVAKNYGLPVPRGILLVGVQGTGKSMTAKAIANDWFLPLLRLDTGRLFGGVVGESERRIREMIEISESLSPCILWIDEIEKSFTPTTQTGDSGTTNRVLSTLLTWLAEKQAFVFVVATANALENIQLELIRKGRFDEIFFLDLPNKNERKSIFEVQLKMFRPESWELYNINELSKLTPFFSGAEIKQLIIEAMYQAFSEGREFKTQDIINEIDNSIPLAKLQQESIQKLQAWARSGKIRLGSIDTSSTNKEN</sequence>
<dbReference type="Pfam" id="PF17862">
    <property type="entry name" value="AAA_lid_3"/>
    <property type="match status" value="1"/>
</dbReference>
<evidence type="ECO:0000313" key="9">
    <source>
        <dbReference type="EMBL" id="AFZ64223.1"/>
    </source>
</evidence>
<evidence type="ECO:0000256" key="5">
    <source>
        <dbReference type="ARBA" id="ARBA00022840"/>
    </source>
</evidence>